<dbReference type="GO" id="GO:0009039">
    <property type="term" value="F:urease activity"/>
    <property type="evidence" value="ECO:0007669"/>
    <property type="project" value="UniProtKB-EC"/>
</dbReference>
<dbReference type="InterPro" id="IPR036461">
    <property type="entry name" value="Urease_betasu_sf"/>
</dbReference>
<name>A0A4R5BHX4_9PSEU</name>
<dbReference type="SUPFAM" id="SSF51278">
    <property type="entry name" value="Urease, beta-subunit"/>
    <property type="match status" value="1"/>
</dbReference>
<gene>
    <name evidence="4" type="primary">ureB</name>
    <name evidence="4" type="ORF">E1202_19465</name>
</gene>
<comment type="caution">
    <text evidence="4">The sequence shown here is derived from an EMBL/GenBank/DDBJ whole genome shotgun (WGS) entry which is preliminary data.</text>
</comment>
<evidence type="ECO:0000313" key="5">
    <source>
        <dbReference type="Proteomes" id="UP000294723"/>
    </source>
</evidence>
<dbReference type="EC" id="3.5.1.5" evidence="4"/>
<keyword evidence="5" id="KW-1185">Reference proteome</keyword>
<reference evidence="4 5" key="1">
    <citation type="submission" date="2019-03" db="EMBL/GenBank/DDBJ databases">
        <title>Draft genome sequences of novel Actinobacteria.</title>
        <authorList>
            <person name="Sahin N."/>
            <person name="Ay H."/>
            <person name="Saygin H."/>
        </authorList>
    </citation>
    <scope>NUCLEOTIDE SEQUENCE [LARGE SCALE GENOMIC DNA]</scope>
    <source>
        <strain evidence="4 5">5K548</strain>
    </source>
</reference>
<keyword evidence="1 4" id="KW-0378">Hydrolase</keyword>
<evidence type="ECO:0000256" key="2">
    <source>
        <dbReference type="ARBA" id="ARBA00047778"/>
    </source>
</evidence>
<dbReference type="GO" id="GO:0043419">
    <property type="term" value="P:urea catabolic process"/>
    <property type="evidence" value="ECO:0007669"/>
    <property type="project" value="InterPro"/>
</dbReference>
<evidence type="ECO:0000313" key="4">
    <source>
        <dbReference type="EMBL" id="TDD86121.1"/>
    </source>
</evidence>
<dbReference type="EMBL" id="SMLA01000031">
    <property type="protein sequence ID" value="TDD86121.1"/>
    <property type="molecule type" value="Genomic_DNA"/>
</dbReference>
<evidence type="ECO:0000256" key="1">
    <source>
        <dbReference type="ARBA" id="ARBA00022801"/>
    </source>
</evidence>
<dbReference type="Proteomes" id="UP000294723">
    <property type="component" value="Unassembled WGS sequence"/>
</dbReference>
<dbReference type="NCBIfam" id="TIGR00192">
    <property type="entry name" value="urease_beta"/>
    <property type="match status" value="1"/>
</dbReference>
<dbReference type="CDD" id="cd00407">
    <property type="entry name" value="Urease_beta"/>
    <property type="match status" value="1"/>
</dbReference>
<dbReference type="GO" id="GO:0035550">
    <property type="term" value="C:urease complex"/>
    <property type="evidence" value="ECO:0007669"/>
    <property type="project" value="InterPro"/>
</dbReference>
<comment type="catalytic activity">
    <reaction evidence="2">
        <text>urea + 2 H2O + H(+) = hydrogencarbonate + 2 NH4(+)</text>
        <dbReference type="Rhea" id="RHEA:20557"/>
        <dbReference type="ChEBI" id="CHEBI:15377"/>
        <dbReference type="ChEBI" id="CHEBI:15378"/>
        <dbReference type="ChEBI" id="CHEBI:16199"/>
        <dbReference type="ChEBI" id="CHEBI:17544"/>
        <dbReference type="ChEBI" id="CHEBI:28938"/>
        <dbReference type="EC" id="3.5.1.5"/>
    </reaction>
</comment>
<feature type="compositionally biased region" description="Basic and acidic residues" evidence="3">
    <location>
        <begin position="95"/>
        <end position="109"/>
    </location>
</feature>
<accession>A0A4R5BHX4</accession>
<dbReference type="Pfam" id="PF00699">
    <property type="entry name" value="Urease_beta"/>
    <property type="match status" value="1"/>
</dbReference>
<sequence length="159" mass="17219">MIPGEVRVRETPIELNAGRERHTLLVVNDGDRPIQIGAHLHFPDANPALTFDRDAAQGYRLDSPAGTSVRFEPGVSKLVELVALGGTGHVPGLQIRDRELPTYTREPRKVVPYGTPGSEPEMPGTASPPARARVTDEPVNDESATDERGGDQQHSEEGQ</sequence>
<dbReference type="Gene3D" id="2.10.150.10">
    <property type="entry name" value="Urease, beta subunit"/>
    <property type="match status" value="1"/>
</dbReference>
<dbReference type="PANTHER" id="PTHR33569:SF1">
    <property type="entry name" value="UREASE"/>
    <property type="match status" value="1"/>
</dbReference>
<proteinExistence type="predicted"/>
<dbReference type="AlphaFoldDB" id="A0A4R5BHX4"/>
<organism evidence="4 5">
    <name type="scientific">Saccharopolyspora karakumensis</name>
    <dbReference type="NCBI Taxonomy" id="2530386"/>
    <lineage>
        <taxon>Bacteria</taxon>
        <taxon>Bacillati</taxon>
        <taxon>Actinomycetota</taxon>
        <taxon>Actinomycetes</taxon>
        <taxon>Pseudonocardiales</taxon>
        <taxon>Pseudonocardiaceae</taxon>
        <taxon>Saccharopolyspora</taxon>
    </lineage>
</organism>
<protein>
    <submittedName>
        <fullName evidence="4">Urease subunit beta</fullName>
        <ecNumber evidence="4">3.5.1.5</ecNumber>
    </submittedName>
</protein>
<dbReference type="PANTHER" id="PTHR33569">
    <property type="entry name" value="UREASE"/>
    <property type="match status" value="1"/>
</dbReference>
<dbReference type="InterPro" id="IPR050069">
    <property type="entry name" value="Urease_subunit"/>
</dbReference>
<evidence type="ECO:0000256" key="3">
    <source>
        <dbReference type="SAM" id="MobiDB-lite"/>
    </source>
</evidence>
<feature type="compositionally biased region" description="Basic and acidic residues" evidence="3">
    <location>
        <begin position="145"/>
        <end position="159"/>
    </location>
</feature>
<feature type="region of interest" description="Disordered" evidence="3">
    <location>
        <begin position="88"/>
        <end position="159"/>
    </location>
</feature>
<dbReference type="InterPro" id="IPR002019">
    <property type="entry name" value="Urease_beta-like"/>
</dbReference>